<accession>A0A099CY34</accession>
<dbReference type="InterPro" id="IPR000182">
    <property type="entry name" value="GNAT_dom"/>
</dbReference>
<evidence type="ECO:0000259" key="7">
    <source>
        <dbReference type="PROSITE" id="PS51186"/>
    </source>
</evidence>
<evidence type="ECO:0000256" key="6">
    <source>
        <dbReference type="ARBA" id="ARBA00074015"/>
    </source>
</evidence>
<proteinExistence type="inferred from homology"/>
<dbReference type="EMBL" id="JACHET010000001">
    <property type="protein sequence ID" value="MBB6184395.1"/>
    <property type="molecule type" value="Genomic_DNA"/>
</dbReference>
<reference evidence="9 11" key="2">
    <citation type="submission" date="2020-08" db="EMBL/GenBank/DDBJ databases">
        <title>Genomic Encyclopedia of Type Strains, Phase IV (KMG-IV): sequencing the most valuable type-strain genomes for metagenomic binning, comparative biology and taxonomic classification.</title>
        <authorList>
            <person name="Goeker M."/>
        </authorList>
    </citation>
    <scope>NUCLEOTIDE SEQUENCE [LARGE SCALE GENOMIC DNA]</scope>
    <source>
        <strain evidence="9 11">DSM 107085</strain>
    </source>
</reference>
<comment type="similarity">
    <text evidence="3">Belongs to the acetyltransferase family. RimJ subfamily.</text>
</comment>
<sequence>MIPLPDLRTERTHIRLPREDDAERLLAYRRDNRAHLAPWEPERDDGYYTLEVCERAIVEHIEAAHADRAYPLLVLSPDDSVILATFTFANVVRGIFQACHLGYGIAADRQGEGLMHEALQAGLVWAFDDLRMHRVMANYLPDNERSERLLQRLGFEREGYARSYLKIAGAWRDHVLTALLHPDARG</sequence>
<evidence type="ECO:0000313" key="10">
    <source>
        <dbReference type="Proteomes" id="UP000029708"/>
    </source>
</evidence>
<gene>
    <name evidence="9" type="ORF">HNQ86_001740</name>
    <name evidence="8" type="ORF">LF63_0102450</name>
</gene>
<name>A0A099CY34_9GAMM</name>
<dbReference type="PROSITE" id="PS51186">
    <property type="entry name" value="GNAT"/>
    <property type="match status" value="1"/>
</dbReference>
<evidence type="ECO:0000256" key="5">
    <source>
        <dbReference type="ARBA" id="ARBA00048922"/>
    </source>
</evidence>
<dbReference type="PANTHER" id="PTHR43792:SF8">
    <property type="entry name" value="[RIBOSOMAL PROTEIN US5]-ALANINE N-ACETYLTRANSFERASE"/>
    <property type="match status" value="1"/>
</dbReference>
<dbReference type="PANTHER" id="PTHR43792">
    <property type="entry name" value="GNAT FAMILY, PUTATIVE (AFU_ORTHOLOGUE AFUA_3G00765)-RELATED-RELATED"/>
    <property type="match status" value="1"/>
</dbReference>
<feature type="domain" description="N-acetyltransferase" evidence="7">
    <location>
        <begin position="12"/>
        <end position="182"/>
    </location>
</feature>
<dbReference type="Pfam" id="PF13302">
    <property type="entry name" value="Acetyltransf_3"/>
    <property type="match status" value="1"/>
</dbReference>
<dbReference type="AlphaFoldDB" id="A0A099CY34"/>
<dbReference type="OrthoDB" id="9801656at2"/>
<dbReference type="GO" id="GO:0005737">
    <property type="term" value="C:cytoplasm"/>
    <property type="evidence" value="ECO:0007669"/>
    <property type="project" value="TreeGrafter"/>
</dbReference>
<dbReference type="InterPro" id="IPR016181">
    <property type="entry name" value="Acyl_CoA_acyltransferase"/>
</dbReference>
<dbReference type="STRING" id="1543381.LF63_0102450"/>
<reference evidence="8 10" key="1">
    <citation type="submission" date="2014-09" db="EMBL/GenBank/DDBJ databases">
        <title>Xanthomonadaceae 3.5X direct submission.</title>
        <authorList>
            <person name="Fang T."/>
            <person name="Wang H."/>
        </authorList>
    </citation>
    <scope>NUCLEOTIDE SEQUENCE [LARGE SCALE GENOMIC DNA]</scope>
    <source>
        <strain evidence="8 10">3.5X</strain>
    </source>
</reference>
<dbReference type="EMBL" id="JROI01000007">
    <property type="protein sequence ID" value="KGI78908.1"/>
    <property type="molecule type" value="Genomic_DNA"/>
</dbReference>
<evidence type="ECO:0000256" key="4">
    <source>
        <dbReference type="ARBA" id="ARBA00039124"/>
    </source>
</evidence>
<keyword evidence="1 8" id="KW-0808">Transferase</keyword>
<comment type="caution">
    <text evidence="8">The sequence shown here is derived from an EMBL/GenBank/DDBJ whole genome shotgun (WGS) entry which is preliminary data.</text>
</comment>
<dbReference type="SUPFAM" id="SSF55729">
    <property type="entry name" value="Acyl-CoA N-acyltransferases (Nat)"/>
    <property type="match status" value="1"/>
</dbReference>
<dbReference type="Gene3D" id="3.40.630.30">
    <property type="match status" value="1"/>
</dbReference>
<dbReference type="EC" id="2.3.1.267" evidence="4"/>
<dbReference type="GO" id="GO:0008999">
    <property type="term" value="F:protein-N-terminal-alanine acetyltransferase activity"/>
    <property type="evidence" value="ECO:0007669"/>
    <property type="project" value="UniProtKB-EC"/>
</dbReference>
<dbReference type="HOGENOM" id="CLU_013985_40_1_6"/>
<dbReference type="Proteomes" id="UP000029708">
    <property type="component" value="Unassembled WGS sequence"/>
</dbReference>
<protein>
    <recommendedName>
        <fullName evidence="6">[Ribosomal protein uS5]-alanine N-acetyltransferase</fullName>
        <ecNumber evidence="4">2.3.1.267</ecNumber>
    </recommendedName>
</protein>
<organism evidence="8 10">
    <name type="scientific">Oleiagrimonas soli</name>
    <dbReference type="NCBI Taxonomy" id="1543381"/>
    <lineage>
        <taxon>Bacteria</taxon>
        <taxon>Pseudomonadati</taxon>
        <taxon>Pseudomonadota</taxon>
        <taxon>Gammaproteobacteria</taxon>
        <taxon>Lysobacterales</taxon>
        <taxon>Rhodanobacteraceae</taxon>
        <taxon>Oleiagrimonas</taxon>
    </lineage>
</organism>
<dbReference type="Proteomes" id="UP000560000">
    <property type="component" value="Unassembled WGS sequence"/>
</dbReference>
<evidence type="ECO:0000313" key="11">
    <source>
        <dbReference type="Proteomes" id="UP000560000"/>
    </source>
</evidence>
<dbReference type="InterPro" id="IPR051531">
    <property type="entry name" value="N-acetyltransferase"/>
</dbReference>
<evidence type="ECO:0000256" key="2">
    <source>
        <dbReference type="ARBA" id="ARBA00023315"/>
    </source>
</evidence>
<comment type="catalytic activity">
    <reaction evidence="5">
        <text>N-terminal L-alanyl-[ribosomal protein uS5] + acetyl-CoA = N-terminal N(alpha)-acetyl-L-alanyl-[ribosomal protein uS5] + CoA + H(+)</text>
        <dbReference type="Rhea" id="RHEA:43752"/>
        <dbReference type="Rhea" id="RHEA-COMP:10672"/>
        <dbReference type="Rhea" id="RHEA-COMP:10673"/>
        <dbReference type="ChEBI" id="CHEBI:15378"/>
        <dbReference type="ChEBI" id="CHEBI:57287"/>
        <dbReference type="ChEBI" id="CHEBI:57288"/>
        <dbReference type="ChEBI" id="CHEBI:64718"/>
        <dbReference type="ChEBI" id="CHEBI:83683"/>
        <dbReference type="EC" id="2.3.1.267"/>
    </reaction>
</comment>
<keyword evidence="10" id="KW-1185">Reference proteome</keyword>
<dbReference type="RefSeq" id="WP_043099395.1">
    <property type="nucleotide sequence ID" value="NZ_JACHET010000001.1"/>
</dbReference>
<evidence type="ECO:0000256" key="3">
    <source>
        <dbReference type="ARBA" id="ARBA00038502"/>
    </source>
</evidence>
<evidence type="ECO:0000313" key="8">
    <source>
        <dbReference type="EMBL" id="KGI78908.1"/>
    </source>
</evidence>
<evidence type="ECO:0000256" key="1">
    <source>
        <dbReference type="ARBA" id="ARBA00022679"/>
    </source>
</evidence>
<dbReference type="FunFam" id="3.40.630.30:FF:000005">
    <property type="entry name" value="Ribosomal protein alanine acetyltransferase"/>
    <property type="match status" value="1"/>
</dbReference>
<keyword evidence="2 9" id="KW-0012">Acyltransferase</keyword>
<evidence type="ECO:0000313" key="9">
    <source>
        <dbReference type="EMBL" id="MBB6184395.1"/>
    </source>
</evidence>